<dbReference type="EMBL" id="BAAABX010000023">
    <property type="protein sequence ID" value="GAA0401347.1"/>
    <property type="molecule type" value="Genomic_DNA"/>
</dbReference>
<dbReference type="RefSeq" id="WP_344022809.1">
    <property type="nucleotide sequence ID" value="NZ_BAAABX010000023.1"/>
</dbReference>
<protein>
    <submittedName>
        <fullName evidence="6">LCP family protein</fullName>
    </submittedName>
</protein>
<dbReference type="Gene3D" id="3.40.630.190">
    <property type="entry name" value="LCP protein"/>
    <property type="match status" value="1"/>
</dbReference>
<dbReference type="InterPro" id="IPR027381">
    <property type="entry name" value="LytR/CpsA/Psr_C"/>
</dbReference>
<dbReference type="Pfam" id="PF03816">
    <property type="entry name" value="LytR_cpsA_psr"/>
    <property type="match status" value="1"/>
</dbReference>
<reference evidence="6 7" key="1">
    <citation type="journal article" date="2019" name="Int. J. Syst. Evol. Microbiol.">
        <title>The Global Catalogue of Microorganisms (GCM) 10K type strain sequencing project: providing services to taxonomists for standard genome sequencing and annotation.</title>
        <authorList>
            <consortium name="The Broad Institute Genomics Platform"/>
            <consortium name="The Broad Institute Genome Sequencing Center for Infectious Disease"/>
            <person name="Wu L."/>
            <person name="Ma J."/>
        </authorList>
    </citation>
    <scope>NUCLEOTIDE SEQUENCE [LARGE SCALE GENOMIC DNA]</scope>
    <source>
        <strain evidence="6 7">JCM 4788</strain>
    </source>
</reference>
<comment type="similarity">
    <text evidence="1">Belongs to the LytR/CpsA/Psr (LCP) family.</text>
</comment>
<dbReference type="InterPro" id="IPR050922">
    <property type="entry name" value="LytR/CpsA/Psr_CW_biosynth"/>
</dbReference>
<evidence type="ECO:0000256" key="2">
    <source>
        <dbReference type="SAM" id="MobiDB-lite"/>
    </source>
</evidence>
<dbReference type="PANTHER" id="PTHR33392:SF6">
    <property type="entry name" value="POLYISOPRENYL-TEICHOIC ACID--PEPTIDOGLYCAN TEICHOIC ACID TRANSFERASE TAGU"/>
    <property type="match status" value="1"/>
</dbReference>
<feature type="compositionally biased region" description="Low complexity" evidence="2">
    <location>
        <begin position="22"/>
        <end position="40"/>
    </location>
</feature>
<keyword evidence="3" id="KW-0812">Transmembrane</keyword>
<dbReference type="Gene3D" id="3.30.70.2390">
    <property type="match status" value="1"/>
</dbReference>
<evidence type="ECO:0000259" key="4">
    <source>
        <dbReference type="Pfam" id="PF03816"/>
    </source>
</evidence>
<gene>
    <name evidence="6" type="ORF">GCM10010357_23030</name>
</gene>
<feature type="compositionally biased region" description="Basic and acidic residues" evidence="2">
    <location>
        <begin position="1"/>
        <end position="10"/>
    </location>
</feature>
<dbReference type="Pfam" id="PF13399">
    <property type="entry name" value="LytR_C"/>
    <property type="match status" value="1"/>
</dbReference>
<feature type="transmembrane region" description="Helical" evidence="3">
    <location>
        <begin position="67"/>
        <end position="90"/>
    </location>
</feature>
<proteinExistence type="inferred from homology"/>
<evidence type="ECO:0000256" key="3">
    <source>
        <dbReference type="SAM" id="Phobius"/>
    </source>
</evidence>
<dbReference type="Proteomes" id="UP001500879">
    <property type="component" value="Unassembled WGS sequence"/>
</dbReference>
<feature type="region of interest" description="Disordered" evidence="2">
    <location>
        <begin position="1"/>
        <end position="58"/>
    </location>
</feature>
<evidence type="ECO:0000313" key="6">
    <source>
        <dbReference type="EMBL" id="GAA0401347.1"/>
    </source>
</evidence>
<feature type="domain" description="LytR/CpsA/Psr regulator C-terminal" evidence="5">
    <location>
        <begin position="441"/>
        <end position="521"/>
    </location>
</feature>
<keyword evidence="3" id="KW-0472">Membrane</keyword>
<evidence type="ECO:0000256" key="1">
    <source>
        <dbReference type="ARBA" id="ARBA00006068"/>
    </source>
</evidence>
<evidence type="ECO:0000313" key="7">
    <source>
        <dbReference type="Proteomes" id="UP001500879"/>
    </source>
</evidence>
<feature type="domain" description="Cell envelope-related transcriptional attenuator" evidence="4">
    <location>
        <begin position="153"/>
        <end position="322"/>
    </location>
</feature>
<comment type="caution">
    <text evidence="6">The sequence shown here is derived from an EMBL/GenBank/DDBJ whole genome shotgun (WGS) entry which is preliminary data.</text>
</comment>
<dbReference type="InterPro" id="IPR004474">
    <property type="entry name" value="LytR_CpsA_psr"/>
</dbReference>
<dbReference type="NCBIfam" id="TIGR00350">
    <property type="entry name" value="lytR_cpsA_psr"/>
    <property type="match status" value="1"/>
</dbReference>
<keyword evidence="7" id="KW-1185">Reference proteome</keyword>
<keyword evidence="3" id="KW-1133">Transmembrane helix</keyword>
<organism evidence="6 7">
    <name type="scientific">Streptomyces luteireticuli</name>
    <dbReference type="NCBI Taxonomy" id="173858"/>
    <lineage>
        <taxon>Bacteria</taxon>
        <taxon>Bacillati</taxon>
        <taxon>Actinomycetota</taxon>
        <taxon>Actinomycetes</taxon>
        <taxon>Kitasatosporales</taxon>
        <taxon>Streptomycetaceae</taxon>
        <taxon>Streptomyces</taxon>
    </lineage>
</organism>
<feature type="region of interest" description="Disordered" evidence="2">
    <location>
        <begin position="521"/>
        <end position="553"/>
    </location>
</feature>
<evidence type="ECO:0000259" key="5">
    <source>
        <dbReference type="Pfam" id="PF13399"/>
    </source>
</evidence>
<sequence length="563" mass="58612">MRDPRGRDGQRGTTKGAARSPVKSSVKGSAKGSVRSSARSPARDSTGKPAAVRADAPRHSPGHFARIAVCLSSAVILAVAGTGWLAGHWLTKGLTTSRALEALRRGAPRKPDDSVNLLLIGLDSRKDMNGDDLPKEFVQQELHAGSSGIGGYNTNTLILMHIPADGGKVTAFSIPRDDYVQVAGGRGEHKIKEAYGIAKAEAQDRLAAQGLKGAELEHRSREAGREATLATVQDFLGVPIDHFAEVNLLGFYDIAKVVQPVPVCLRQAVHDRFSGADFPAGQQELDARQALAFVRQRHGLEGGDLDRTHRQQAFLASVGHKLATQGAWRDFDKLEGLLDVVKKDVVLDDRWDLLDFARQAPNLTGGNAEFHTLPIAGFATRKGEAVNLVDPVRVRSLVQEMIGRAGRTDDGGHPGPGRSVPPAAPPSTPPPVPADASSTIVDVHNASGVHGAAAAESRALSALGYAPGHIANAPGGGGTSVVHGRGAAAAARQIAARLGVDATRSSAVPARRVVVTLGSGFRAPGPGGTPSPHPAAAPGGDSRGTSDAFQGRSVRMGGITCVD</sequence>
<accession>A0ABN0YN67</accession>
<feature type="compositionally biased region" description="Pro residues" evidence="2">
    <location>
        <begin position="422"/>
        <end position="433"/>
    </location>
</feature>
<name>A0ABN0YN67_9ACTN</name>
<feature type="region of interest" description="Disordered" evidence="2">
    <location>
        <begin position="405"/>
        <end position="438"/>
    </location>
</feature>
<dbReference type="PANTHER" id="PTHR33392">
    <property type="entry name" value="POLYISOPRENYL-TEICHOIC ACID--PEPTIDOGLYCAN TEICHOIC ACID TRANSFERASE TAGU"/>
    <property type="match status" value="1"/>
</dbReference>